<dbReference type="AlphaFoldDB" id="A0AAV6SH39"/>
<protein>
    <submittedName>
        <fullName evidence="2">Uncharacterized protein</fullName>
    </submittedName>
</protein>
<accession>A0AAV6SH39</accession>
<evidence type="ECO:0000256" key="1">
    <source>
        <dbReference type="SAM" id="MobiDB-lite"/>
    </source>
</evidence>
<sequence>MPWLWNQACWTRTTLRLWNQTYQICGAGLCQSGKFGSTTAALFRSSMSGSTTVAKKNPQPCRCGSQPGNPRTERNPAATVGPNLATLALHANPAAAVRPNLATLALHATQQPLWDPTWQPSPKKKKFPV</sequence>
<dbReference type="Proteomes" id="UP000693946">
    <property type="component" value="Linkage Group LG13"/>
</dbReference>
<evidence type="ECO:0000313" key="3">
    <source>
        <dbReference type="Proteomes" id="UP000693946"/>
    </source>
</evidence>
<proteinExistence type="predicted"/>
<organism evidence="2 3">
    <name type="scientific">Solea senegalensis</name>
    <name type="common">Senegalese sole</name>
    <dbReference type="NCBI Taxonomy" id="28829"/>
    <lineage>
        <taxon>Eukaryota</taxon>
        <taxon>Metazoa</taxon>
        <taxon>Chordata</taxon>
        <taxon>Craniata</taxon>
        <taxon>Vertebrata</taxon>
        <taxon>Euteleostomi</taxon>
        <taxon>Actinopterygii</taxon>
        <taxon>Neopterygii</taxon>
        <taxon>Teleostei</taxon>
        <taxon>Neoteleostei</taxon>
        <taxon>Acanthomorphata</taxon>
        <taxon>Carangaria</taxon>
        <taxon>Pleuronectiformes</taxon>
        <taxon>Pleuronectoidei</taxon>
        <taxon>Soleidae</taxon>
        <taxon>Solea</taxon>
    </lineage>
</organism>
<gene>
    <name evidence="2" type="ORF">JOB18_030737</name>
</gene>
<reference evidence="2 3" key="1">
    <citation type="journal article" date="2021" name="Sci. Rep.">
        <title>Chromosome anchoring in Senegalese sole (Solea senegalensis) reveals sex-associated markers and genome rearrangements in flatfish.</title>
        <authorList>
            <person name="Guerrero-Cozar I."/>
            <person name="Gomez-Garrido J."/>
            <person name="Berbel C."/>
            <person name="Martinez-Blanch J.F."/>
            <person name="Alioto T."/>
            <person name="Claros M.G."/>
            <person name="Gagnaire P.A."/>
            <person name="Manchado M."/>
        </authorList>
    </citation>
    <scope>NUCLEOTIDE SEQUENCE [LARGE SCALE GENOMIC DNA]</scope>
    <source>
        <strain evidence="2">Sse05_10M</strain>
    </source>
</reference>
<comment type="caution">
    <text evidence="2">The sequence shown here is derived from an EMBL/GenBank/DDBJ whole genome shotgun (WGS) entry which is preliminary data.</text>
</comment>
<evidence type="ECO:0000313" key="2">
    <source>
        <dbReference type="EMBL" id="KAG7516409.1"/>
    </source>
</evidence>
<keyword evidence="3" id="KW-1185">Reference proteome</keyword>
<feature type="region of interest" description="Disordered" evidence="1">
    <location>
        <begin position="49"/>
        <end position="78"/>
    </location>
</feature>
<dbReference type="EMBL" id="JAGKHQ010000005">
    <property type="protein sequence ID" value="KAG7516409.1"/>
    <property type="molecule type" value="Genomic_DNA"/>
</dbReference>
<name>A0AAV6SH39_SOLSE</name>